<evidence type="ECO:0000256" key="6">
    <source>
        <dbReference type="ARBA" id="ARBA00023002"/>
    </source>
</evidence>
<dbReference type="Gene3D" id="3.10.20.30">
    <property type="match status" value="1"/>
</dbReference>
<dbReference type="InterPro" id="IPR050415">
    <property type="entry name" value="MRET"/>
</dbReference>
<reference evidence="12 13" key="1">
    <citation type="submission" date="2017-08" db="EMBL/GenBank/DDBJ databases">
        <title>Infants hospitalized years apart are colonized by the same room-sourced microbial strains.</title>
        <authorList>
            <person name="Brooks B."/>
            <person name="Olm M.R."/>
            <person name="Firek B.A."/>
            <person name="Baker R."/>
            <person name="Thomas B.C."/>
            <person name="Morowitz M.J."/>
            <person name="Banfield J.F."/>
        </authorList>
    </citation>
    <scope>NUCLEOTIDE SEQUENCE [LARGE SCALE GENOMIC DNA]</scope>
    <source>
        <strain evidence="12">S2_003_000_R2_14</strain>
    </source>
</reference>
<feature type="domain" description="FAD-binding FR-type" evidence="11">
    <location>
        <begin position="32"/>
        <end position="127"/>
    </location>
</feature>
<evidence type="ECO:0000256" key="8">
    <source>
        <dbReference type="ARBA" id="ARBA00023014"/>
    </source>
</evidence>
<keyword evidence="8" id="KW-0411">Iron-sulfur</keyword>
<evidence type="ECO:0000256" key="1">
    <source>
        <dbReference type="ARBA" id="ARBA00001974"/>
    </source>
</evidence>
<dbReference type="SUPFAM" id="SSF63380">
    <property type="entry name" value="Riboflavin synthase domain-like"/>
    <property type="match status" value="1"/>
</dbReference>
<dbReference type="Proteomes" id="UP000249061">
    <property type="component" value="Unassembled WGS sequence"/>
</dbReference>
<keyword evidence="5" id="KW-0274">FAD</keyword>
<sequence length="357" mass="38052">MAAASLAKRCHVGFLGSLFKKKSPAPVRQAAPATVSWRVTSVTKETPSTVSFEVDGTMDFKPGQFVLLRPNTEMPWRAYSFSRAPGKPLRLTVKRVQDGVVSTHITTKLEAGQTLEVKGPYGQFVVPDSAQRLLFIAGGSGITPFISILQQHEAKGWPVPITLLDFNRSVSEQILRAELDAFVASAGGKLEIVHVLDDAAEDTYRGPCSKDLLTKLLEGRANPDLVGMCGPQPMMDLARELVIAKYGKVQILEEKFSVSHDDGGSGATFQVEFVQGGSSKSFPVKDGEHVLAAARKAGLNMSAGCEMGACGVCRVKVLSGEIQVPDDACLSDGEKADGYALVCVGTAKGSCRIEPAP</sequence>
<dbReference type="SUPFAM" id="SSF54292">
    <property type="entry name" value="2Fe-2S ferredoxin-like"/>
    <property type="match status" value="1"/>
</dbReference>
<dbReference type="InterPro" id="IPR001041">
    <property type="entry name" value="2Fe-2S_ferredoxin-type"/>
</dbReference>
<dbReference type="Pfam" id="PF00111">
    <property type="entry name" value="Fer2"/>
    <property type="match status" value="1"/>
</dbReference>
<dbReference type="CDD" id="cd00207">
    <property type="entry name" value="fer2"/>
    <property type="match status" value="1"/>
</dbReference>
<dbReference type="InterPro" id="IPR039261">
    <property type="entry name" value="FNR_nucleotide-bd"/>
</dbReference>
<organism evidence="12 13">
    <name type="scientific">Archangium gephyra</name>
    <dbReference type="NCBI Taxonomy" id="48"/>
    <lineage>
        <taxon>Bacteria</taxon>
        <taxon>Pseudomonadati</taxon>
        <taxon>Myxococcota</taxon>
        <taxon>Myxococcia</taxon>
        <taxon>Myxococcales</taxon>
        <taxon>Cystobacterineae</taxon>
        <taxon>Archangiaceae</taxon>
        <taxon>Archangium</taxon>
    </lineage>
</organism>
<dbReference type="PANTHER" id="PTHR47354">
    <property type="entry name" value="NADH OXIDOREDUCTASE HCR"/>
    <property type="match status" value="1"/>
</dbReference>
<evidence type="ECO:0000259" key="10">
    <source>
        <dbReference type="PROSITE" id="PS51085"/>
    </source>
</evidence>
<dbReference type="GO" id="GO:0051537">
    <property type="term" value="F:2 iron, 2 sulfur cluster binding"/>
    <property type="evidence" value="ECO:0007669"/>
    <property type="project" value="UniProtKB-KW"/>
</dbReference>
<evidence type="ECO:0000313" key="13">
    <source>
        <dbReference type="Proteomes" id="UP000249061"/>
    </source>
</evidence>
<dbReference type="Gene3D" id="2.40.30.10">
    <property type="entry name" value="Translation factors"/>
    <property type="match status" value="1"/>
</dbReference>
<keyword evidence="7" id="KW-0408">Iron</keyword>
<dbReference type="InterPro" id="IPR036010">
    <property type="entry name" value="2Fe-2S_ferredoxin-like_sf"/>
</dbReference>
<dbReference type="InterPro" id="IPR017927">
    <property type="entry name" value="FAD-bd_FR_type"/>
</dbReference>
<feature type="domain" description="2Fe-2S ferredoxin-type" evidence="10">
    <location>
        <begin position="269"/>
        <end position="357"/>
    </location>
</feature>
<dbReference type="PRINTS" id="PR00410">
    <property type="entry name" value="PHEHYDRXLASE"/>
</dbReference>
<dbReference type="InterPro" id="IPR008333">
    <property type="entry name" value="Cbr1-like_FAD-bd_dom"/>
</dbReference>
<evidence type="ECO:0000256" key="3">
    <source>
        <dbReference type="ARBA" id="ARBA00022714"/>
    </source>
</evidence>
<dbReference type="GO" id="GO:0046872">
    <property type="term" value="F:metal ion binding"/>
    <property type="evidence" value="ECO:0007669"/>
    <property type="project" value="UniProtKB-KW"/>
</dbReference>
<dbReference type="AlphaFoldDB" id="A0A2W5UBN8"/>
<dbReference type="Pfam" id="PF00175">
    <property type="entry name" value="NAD_binding_1"/>
    <property type="match status" value="1"/>
</dbReference>
<comment type="caution">
    <text evidence="12">The sequence shown here is derived from an EMBL/GenBank/DDBJ whole genome shotgun (WGS) entry which is preliminary data.</text>
</comment>
<evidence type="ECO:0000256" key="7">
    <source>
        <dbReference type="ARBA" id="ARBA00023004"/>
    </source>
</evidence>
<dbReference type="PANTHER" id="PTHR47354:SF6">
    <property type="entry name" value="NADH OXIDOREDUCTASE HCR"/>
    <property type="match status" value="1"/>
</dbReference>
<gene>
    <name evidence="12" type="ORF">DI536_30365</name>
</gene>
<dbReference type="Gene3D" id="3.40.50.80">
    <property type="entry name" value="Nucleotide-binding domain of ferredoxin-NADP reductase (FNR) module"/>
    <property type="match status" value="1"/>
</dbReference>
<evidence type="ECO:0000259" key="11">
    <source>
        <dbReference type="PROSITE" id="PS51384"/>
    </source>
</evidence>
<dbReference type="GO" id="GO:0016491">
    <property type="term" value="F:oxidoreductase activity"/>
    <property type="evidence" value="ECO:0007669"/>
    <property type="project" value="UniProtKB-KW"/>
</dbReference>
<dbReference type="EMBL" id="QFQP01000038">
    <property type="protein sequence ID" value="PZR06378.1"/>
    <property type="molecule type" value="Genomic_DNA"/>
</dbReference>
<keyword evidence="3" id="KW-0001">2Fe-2S</keyword>
<dbReference type="InterPro" id="IPR001433">
    <property type="entry name" value="OxRdtase_FAD/NAD-bd"/>
</dbReference>
<keyword evidence="6" id="KW-0560">Oxidoreductase</keyword>
<comment type="cofactor">
    <cofactor evidence="1">
        <name>FAD</name>
        <dbReference type="ChEBI" id="CHEBI:57692"/>
    </cofactor>
</comment>
<dbReference type="SUPFAM" id="SSF52343">
    <property type="entry name" value="Ferredoxin reductase-like, C-terminal NADP-linked domain"/>
    <property type="match status" value="1"/>
</dbReference>
<dbReference type="PROSITE" id="PS51085">
    <property type="entry name" value="2FE2S_FER_2"/>
    <property type="match status" value="1"/>
</dbReference>
<dbReference type="Pfam" id="PF00970">
    <property type="entry name" value="FAD_binding_6"/>
    <property type="match status" value="1"/>
</dbReference>
<comment type="similarity">
    <text evidence="9">In the N-terminal section; belongs to the FAD-binding oxidoreductase type 6 family.</text>
</comment>
<evidence type="ECO:0000256" key="4">
    <source>
        <dbReference type="ARBA" id="ARBA00022723"/>
    </source>
</evidence>
<dbReference type="InterPro" id="IPR017938">
    <property type="entry name" value="Riboflavin_synthase-like_b-brl"/>
</dbReference>
<keyword evidence="2" id="KW-0285">Flavoprotein</keyword>
<evidence type="ECO:0000256" key="2">
    <source>
        <dbReference type="ARBA" id="ARBA00022630"/>
    </source>
</evidence>
<evidence type="ECO:0000313" key="12">
    <source>
        <dbReference type="EMBL" id="PZR06378.1"/>
    </source>
</evidence>
<dbReference type="InterPro" id="IPR006058">
    <property type="entry name" value="2Fe2S_fd_BS"/>
</dbReference>
<keyword evidence="4" id="KW-0479">Metal-binding</keyword>
<evidence type="ECO:0000256" key="9">
    <source>
        <dbReference type="ARBA" id="ARBA00061434"/>
    </source>
</evidence>
<dbReference type="PROSITE" id="PS51384">
    <property type="entry name" value="FAD_FR"/>
    <property type="match status" value="1"/>
</dbReference>
<dbReference type="InterPro" id="IPR012675">
    <property type="entry name" value="Beta-grasp_dom_sf"/>
</dbReference>
<dbReference type="PROSITE" id="PS00197">
    <property type="entry name" value="2FE2S_FER_1"/>
    <property type="match status" value="1"/>
</dbReference>
<accession>A0A2W5UBN8</accession>
<proteinExistence type="inferred from homology"/>
<protein>
    <submittedName>
        <fullName evidence="12">Uncharacterized protein</fullName>
    </submittedName>
</protein>
<name>A0A2W5UBN8_9BACT</name>
<evidence type="ECO:0000256" key="5">
    <source>
        <dbReference type="ARBA" id="ARBA00022827"/>
    </source>
</evidence>